<dbReference type="Proteomes" id="UP000663623">
    <property type="component" value="Chromosome"/>
</dbReference>
<feature type="transmembrane region" description="Helical" evidence="2">
    <location>
        <begin position="21"/>
        <end position="45"/>
    </location>
</feature>
<evidence type="ECO:0000256" key="1">
    <source>
        <dbReference type="SAM" id="Coils"/>
    </source>
</evidence>
<evidence type="ECO:0000313" key="4">
    <source>
        <dbReference type="Proteomes" id="UP000663623"/>
    </source>
</evidence>
<name>A0ABM7NPA2_9FIRM</name>
<reference evidence="3 4" key="1">
    <citation type="submission" date="2021-02" db="EMBL/GenBank/DDBJ databases">
        <title>Nitrogen-fixing ability and nitrogen fixation related genes of thermophilic fermentative bacteria in the genus Caldicellulosiruptor.</title>
        <authorList>
            <person name="Chen Y."/>
            <person name="Nishihara A."/>
            <person name="Haruta S."/>
        </authorList>
    </citation>
    <scope>NUCLEOTIDE SEQUENCE [LARGE SCALE GENOMIC DNA]</scope>
    <source>
        <strain evidence="3 4">YA01</strain>
    </source>
</reference>
<dbReference type="SUPFAM" id="SSF58104">
    <property type="entry name" value="Methyl-accepting chemotaxis protein (MCP) signaling domain"/>
    <property type="match status" value="1"/>
</dbReference>
<protein>
    <recommendedName>
        <fullName evidence="5">Methyl-accepting chemotaxis sensory transducer</fullName>
    </recommendedName>
</protein>
<gene>
    <name evidence="3" type="ORF">CaldiYA01_18440</name>
</gene>
<dbReference type="EMBL" id="AP024480">
    <property type="protein sequence ID" value="BCS81884.1"/>
    <property type="molecule type" value="Genomic_DNA"/>
</dbReference>
<keyword evidence="4" id="KW-1185">Reference proteome</keyword>
<feature type="transmembrane region" description="Helical" evidence="2">
    <location>
        <begin position="286"/>
        <end position="306"/>
    </location>
</feature>
<feature type="coiled-coil region" evidence="1">
    <location>
        <begin position="583"/>
        <end position="648"/>
    </location>
</feature>
<keyword evidence="2" id="KW-1133">Transmembrane helix</keyword>
<accession>A0ABM7NPA2</accession>
<sequence>MKFFRNLFERFKEYMKNKLNFTKVISFFLTALLAFMILVSTYYVAKNIAISAELKSAKNVVTSVNKYLEYKLNLIEVQADSFASNPQVVKLVTQYDSLDDYEKYAIDNAIQQYLNAISDTAKAISFILYIPKHPNITPQLRGQSPYNVNDIGQNRNLISQLKEEGWGILPSDLEIKFGADKDTVNQSICYFKWIGDKNKKEGIVVFGVNYELLNELLDEAYGSSTDEFMLVSNEKVVYSKTKISLNAVKHIGLDEFIVKDKKLIYHYRVANFPLDIYVAKQVEFKGLTYIPFIIFLFITLLAWRILSMIMKNIKKELTAIETYMNTLQPTNEIKLLNEFYNSAQELIETKEEISRMNVDVTKKFSVYLENALKSVNIMIEEIRSIEDNMGSIEGIWYKMKELFLSISDNINKIMATEDKFSKRFIEDNQKIQEEAQKLGDIISDYKHKIEDIVNKKRVVSTKIDRISSQLEKIKELENFNRQNINSVEQLDIISLNSIIKTAKEESNRTLNMISQQLIYQTKLLKSDLVNITKIIQNIIKSTPSISKYNNVMNNIDSYTNYDMHFDEIKRILREMSKNVVEVNDKTKQQKDVLRKMIDNYNTAFDEVTNMKDYFYELTSSLRAYRTSVDGLKNQLEEIMEIITKLKKHWSE</sequence>
<keyword evidence="2" id="KW-0812">Transmembrane</keyword>
<dbReference type="RefSeq" id="WP_207179034.1">
    <property type="nucleotide sequence ID" value="NZ_AP024480.1"/>
</dbReference>
<keyword evidence="1" id="KW-0175">Coiled coil</keyword>
<organism evidence="3 4">
    <name type="scientific">Caldicellulosiruptor diazotrophicus</name>
    <dbReference type="NCBI Taxonomy" id="2806205"/>
    <lineage>
        <taxon>Bacteria</taxon>
        <taxon>Bacillati</taxon>
        <taxon>Bacillota</taxon>
        <taxon>Bacillota incertae sedis</taxon>
        <taxon>Caldicellulosiruptorales</taxon>
        <taxon>Caldicellulosiruptoraceae</taxon>
        <taxon>Caldicellulosiruptor</taxon>
    </lineage>
</organism>
<proteinExistence type="predicted"/>
<evidence type="ECO:0008006" key="5">
    <source>
        <dbReference type="Google" id="ProtNLM"/>
    </source>
</evidence>
<evidence type="ECO:0000256" key="2">
    <source>
        <dbReference type="SAM" id="Phobius"/>
    </source>
</evidence>
<keyword evidence="2" id="KW-0472">Membrane</keyword>
<evidence type="ECO:0000313" key="3">
    <source>
        <dbReference type="EMBL" id="BCS81884.1"/>
    </source>
</evidence>